<dbReference type="AlphaFoldDB" id="A0A4R6ZAT9"/>
<dbReference type="Proteomes" id="UP000295293">
    <property type="component" value="Unassembled WGS sequence"/>
</dbReference>
<protein>
    <submittedName>
        <fullName evidence="1">Uncharacterized protein</fullName>
    </submittedName>
</protein>
<evidence type="ECO:0000313" key="2">
    <source>
        <dbReference type="Proteomes" id="UP000295293"/>
    </source>
</evidence>
<dbReference type="EMBL" id="SNZH01000001">
    <property type="protein sequence ID" value="TDR48819.1"/>
    <property type="molecule type" value="Genomic_DNA"/>
</dbReference>
<reference evidence="1 2" key="1">
    <citation type="submission" date="2019-03" db="EMBL/GenBank/DDBJ databases">
        <title>Genomic Encyclopedia of Type Strains, Phase IV (KMG-IV): sequencing the most valuable type-strain genomes for metagenomic binning, comparative biology and taxonomic classification.</title>
        <authorList>
            <person name="Goeker M."/>
        </authorList>
    </citation>
    <scope>NUCLEOTIDE SEQUENCE [LARGE SCALE GENOMIC DNA]</scope>
    <source>
        <strain evidence="1 2">DSM 21667</strain>
    </source>
</reference>
<accession>A0A4R6ZAT9</accession>
<sequence>MMSDQLPLYSTVIALAFRAGISSTFPLDRRLVFVRAPIARGEPERRFGAENRLARPRTAAVGRLLEYGVFPQKGTR</sequence>
<evidence type="ECO:0000313" key="1">
    <source>
        <dbReference type="EMBL" id="TDR48819.1"/>
    </source>
</evidence>
<organism evidence="1 2">
    <name type="scientific">Tahibacter aquaticus</name>
    <dbReference type="NCBI Taxonomy" id="520092"/>
    <lineage>
        <taxon>Bacteria</taxon>
        <taxon>Pseudomonadati</taxon>
        <taxon>Pseudomonadota</taxon>
        <taxon>Gammaproteobacteria</taxon>
        <taxon>Lysobacterales</taxon>
        <taxon>Rhodanobacteraceae</taxon>
        <taxon>Tahibacter</taxon>
    </lineage>
</organism>
<gene>
    <name evidence="1" type="ORF">DFR29_101443</name>
</gene>
<name>A0A4R6ZAT9_9GAMM</name>
<proteinExistence type="predicted"/>
<keyword evidence="2" id="KW-1185">Reference proteome</keyword>
<comment type="caution">
    <text evidence="1">The sequence shown here is derived from an EMBL/GenBank/DDBJ whole genome shotgun (WGS) entry which is preliminary data.</text>
</comment>